<sequence>MSRRQVLQDAQVEEAQLPQRETHVQDTAELLFTPQQVEQLMMYHQEYIAWTHNVVHLPLFRAQCAAQSTGNTTLDGTWVALFYAMLAVSRFVSYAPVQAGGIRYHDFCVQAICLLIYIGHNIGQSDRISVLLASAGRIAQCLGLHRLGPVKATAESQETESLLHKQSLIDREVSKRAWWFLVRQDWLQIPFNNTYSIHPTQFTTPMPKNCDDDISCMIVQGEVLDHGPEHYTQGSYTSVLNHVSGIVWKLQDRMCQHESPNEDEESLRSLYSEALQADQELRKLISKVPSFLKDESAPSESVSVQIEQQRGLLYLGLAHKVSCLPIMRRHLASFLSLPKTTHAYIVTNLWTANTQVLTAALWLLFELIFSREESAQIYEAEEIRELASRSSDFLRANQHKSRIAKRGVTLIESLLEIDQAVTIGDGKEFSLRDIISRVVNSDTYIRPDLSSEALNASSLDFISVDGLSWEDLMNAFIDV</sequence>
<dbReference type="EMBL" id="JAPQKH010000003">
    <property type="protein sequence ID" value="KAJ5107212.1"/>
    <property type="molecule type" value="Genomic_DNA"/>
</dbReference>
<dbReference type="CDD" id="cd12148">
    <property type="entry name" value="fungal_TF_MHR"/>
    <property type="match status" value="1"/>
</dbReference>
<dbReference type="PANTHER" id="PTHR31001:SF90">
    <property type="entry name" value="CENTROMERE DNA-BINDING PROTEIN COMPLEX CBF3 SUBUNIT B"/>
    <property type="match status" value="1"/>
</dbReference>
<accession>A0A9W9FX76</accession>
<evidence type="ECO:0000313" key="5">
    <source>
        <dbReference type="EMBL" id="KAJ5107212.1"/>
    </source>
</evidence>
<dbReference type="PANTHER" id="PTHR31001">
    <property type="entry name" value="UNCHARACTERIZED TRANSCRIPTIONAL REGULATORY PROTEIN"/>
    <property type="match status" value="1"/>
</dbReference>
<evidence type="ECO:0000256" key="1">
    <source>
        <dbReference type="ARBA" id="ARBA00004123"/>
    </source>
</evidence>
<evidence type="ECO:0000256" key="4">
    <source>
        <dbReference type="ARBA" id="ARBA00023242"/>
    </source>
</evidence>
<comment type="subcellular location">
    <subcellularLocation>
        <location evidence="1">Nucleus</location>
    </subcellularLocation>
</comment>
<keyword evidence="3" id="KW-0804">Transcription</keyword>
<dbReference type="Proteomes" id="UP001149165">
    <property type="component" value="Unassembled WGS sequence"/>
</dbReference>
<organism evidence="5 6">
    <name type="scientific">Penicillium angulare</name>
    <dbReference type="NCBI Taxonomy" id="116970"/>
    <lineage>
        <taxon>Eukaryota</taxon>
        <taxon>Fungi</taxon>
        <taxon>Dikarya</taxon>
        <taxon>Ascomycota</taxon>
        <taxon>Pezizomycotina</taxon>
        <taxon>Eurotiomycetes</taxon>
        <taxon>Eurotiomycetidae</taxon>
        <taxon>Eurotiales</taxon>
        <taxon>Aspergillaceae</taxon>
        <taxon>Penicillium</taxon>
    </lineage>
</organism>
<dbReference type="OrthoDB" id="410267at2759"/>
<reference evidence="5" key="2">
    <citation type="journal article" date="2023" name="IMA Fungus">
        <title>Comparative genomic study of the Penicillium genus elucidates a diverse pangenome and 15 lateral gene transfer events.</title>
        <authorList>
            <person name="Petersen C."/>
            <person name="Sorensen T."/>
            <person name="Nielsen M.R."/>
            <person name="Sondergaard T.E."/>
            <person name="Sorensen J.L."/>
            <person name="Fitzpatrick D.A."/>
            <person name="Frisvad J.C."/>
            <person name="Nielsen K.L."/>
        </authorList>
    </citation>
    <scope>NUCLEOTIDE SEQUENCE</scope>
    <source>
        <strain evidence="5">IBT 30069</strain>
    </source>
</reference>
<evidence type="ECO:0000256" key="3">
    <source>
        <dbReference type="ARBA" id="ARBA00023163"/>
    </source>
</evidence>
<name>A0A9W9FX76_9EURO</name>
<dbReference type="GO" id="GO:0005634">
    <property type="term" value="C:nucleus"/>
    <property type="evidence" value="ECO:0007669"/>
    <property type="project" value="UniProtKB-SubCell"/>
</dbReference>
<keyword evidence="6" id="KW-1185">Reference proteome</keyword>
<gene>
    <name evidence="5" type="ORF">N7456_003887</name>
</gene>
<evidence type="ECO:0000256" key="2">
    <source>
        <dbReference type="ARBA" id="ARBA00023015"/>
    </source>
</evidence>
<reference evidence="5" key="1">
    <citation type="submission" date="2022-11" db="EMBL/GenBank/DDBJ databases">
        <authorList>
            <person name="Petersen C."/>
        </authorList>
    </citation>
    <scope>NUCLEOTIDE SEQUENCE</scope>
    <source>
        <strain evidence="5">IBT 30069</strain>
    </source>
</reference>
<keyword evidence="4" id="KW-0539">Nucleus</keyword>
<comment type="caution">
    <text evidence="5">The sequence shown here is derived from an EMBL/GenBank/DDBJ whole genome shotgun (WGS) entry which is preliminary data.</text>
</comment>
<keyword evidence="2" id="KW-0805">Transcription regulation</keyword>
<proteinExistence type="predicted"/>
<dbReference type="AlphaFoldDB" id="A0A9W9FX76"/>
<evidence type="ECO:0000313" key="6">
    <source>
        <dbReference type="Proteomes" id="UP001149165"/>
    </source>
</evidence>
<dbReference type="InterPro" id="IPR050613">
    <property type="entry name" value="Sec_Metabolite_Reg"/>
</dbReference>
<protein>
    <submittedName>
        <fullName evidence="5">C6 transcription factor</fullName>
    </submittedName>
</protein>